<evidence type="ECO:0000256" key="9">
    <source>
        <dbReference type="ARBA" id="ARBA00023212"/>
    </source>
</evidence>
<dbReference type="Pfam" id="PF00225">
    <property type="entry name" value="Kinesin"/>
    <property type="match status" value="1"/>
</dbReference>
<dbReference type="OrthoDB" id="3176171at2759"/>
<evidence type="ECO:0000256" key="5">
    <source>
        <dbReference type="ARBA" id="ARBA00022741"/>
    </source>
</evidence>
<dbReference type="GO" id="GO:0008017">
    <property type="term" value="F:microtubule binding"/>
    <property type="evidence" value="ECO:0007669"/>
    <property type="project" value="InterPro"/>
</dbReference>
<dbReference type="GO" id="GO:0090307">
    <property type="term" value="P:mitotic spindle assembly"/>
    <property type="evidence" value="ECO:0007669"/>
    <property type="project" value="UniProtKB-ARBA"/>
</dbReference>
<dbReference type="PROSITE" id="PS50067">
    <property type="entry name" value="KINESIN_MOTOR_2"/>
    <property type="match status" value="1"/>
</dbReference>
<dbReference type="PRINTS" id="PR00380">
    <property type="entry name" value="KINESINHEAVY"/>
</dbReference>
<sequence length="725" mass="81762">MPPPPRPLTRKKSTSLKTPAPAGRISLAERAGTYKKPTVPPPGTISRVPSAAARARPSSSLEMGRPPSVTGAGFPRPPSAQSMTDDRDDEAGVGVNMPKRKDWDVKGKLMDHENALQEFREMYARDREEAKKANEKLEELIRKEYTWETNRREMDTTITQTKYELDLARKRIAELEKTLEEERAGRRKEHEEATRRLRDETDELRRRHRDELDKVRKTYSEESAMLERKLKMEIMDEKAARSREAAELKAQAAMERQRLEMQMDGSGREARTLKMELEARNGDLERERKAANELRDRIAEHNTQSLTMESTTRALKLRIEELENMGKNQLNSYAELEEQLRQANAKTHTVEEKLRNEEIIRRKLHNQVQELKGNIRVFCRVRPTLQHEHDSAAQINFPDHNMEGKEIEVIGTPEKSAMGNIVNKTHPFSFDKVFGPSQQNAEIFEEISQLVQSALDGYNVCIFCYGQTGSGKTYTMSSSDGMIPRAVHQIYATAQSLSDKGWSYTMSGNFVEVYNETINDLLGSPSDLDKKKHDIRHDPKTLTTTITDVETVILDTPDKVTTILNHAQKTRSVAATAANERSSRSHSVFILKLVGVNRHTGQRSEGTLNLVDLAGSERLSHSMATGERLKETQSINKSLSCLGDVIAALGSGKEGAHIPYRNSKLTYLLQYSLGGNSKCLMFVMVSPMMAHLAESLTSLKFATKVNNTSIGTAKKVIKMGRAQDD</sequence>
<dbReference type="FunCoup" id="A0A4S2MQP8">
    <property type="interactions" value="312"/>
</dbReference>
<feature type="binding site" evidence="10">
    <location>
        <begin position="466"/>
        <end position="473"/>
    </location>
    <ligand>
        <name>ATP</name>
        <dbReference type="ChEBI" id="CHEBI:30616"/>
    </ligand>
</feature>
<dbReference type="AlphaFoldDB" id="A0A4S2MQP8"/>
<keyword evidence="6 10" id="KW-0067">ATP-binding</keyword>
<dbReference type="SUPFAM" id="SSF52540">
    <property type="entry name" value="P-loop containing nucleoside triphosphate hydrolases"/>
    <property type="match status" value="1"/>
</dbReference>
<keyword evidence="7 12" id="KW-0175">Coiled coil</keyword>
<dbReference type="SMART" id="SM00129">
    <property type="entry name" value="KISc"/>
    <property type="match status" value="1"/>
</dbReference>
<feature type="region of interest" description="Disordered" evidence="13">
    <location>
        <begin position="1"/>
        <end position="99"/>
    </location>
</feature>
<evidence type="ECO:0000256" key="3">
    <source>
        <dbReference type="ARBA" id="ARBA00022490"/>
    </source>
</evidence>
<keyword evidence="8 10" id="KW-0505">Motor protein</keyword>
<dbReference type="CDD" id="cd01366">
    <property type="entry name" value="KISc_C_terminal"/>
    <property type="match status" value="1"/>
</dbReference>
<evidence type="ECO:0000313" key="16">
    <source>
        <dbReference type="Proteomes" id="UP000298138"/>
    </source>
</evidence>
<evidence type="ECO:0000313" key="15">
    <source>
        <dbReference type="EMBL" id="TGZ76677.1"/>
    </source>
</evidence>
<dbReference type="PANTHER" id="PTHR47972:SF45">
    <property type="entry name" value="PROTEIN CLARET SEGREGATIONAL"/>
    <property type="match status" value="1"/>
</dbReference>
<feature type="compositionally biased region" description="Low complexity" evidence="13">
    <location>
        <begin position="49"/>
        <end position="60"/>
    </location>
</feature>
<dbReference type="GO" id="GO:0008569">
    <property type="term" value="F:minus-end-directed microtubule motor activity"/>
    <property type="evidence" value="ECO:0007669"/>
    <property type="project" value="UniProtKB-ARBA"/>
</dbReference>
<keyword evidence="5 10" id="KW-0547">Nucleotide-binding</keyword>
<dbReference type="Gene3D" id="3.40.850.10">
    <property type="entry name" value="Kinesin motor domain"/>
    <property type="match status" value="1"/>
</dbReference>
<name>A0A4S2MQP8_9PEZI</name>
<accession>A0A4S2MQP8</accession>
<dbReference type="InterPro" id="IPR001752">
    <property type="entry name" value="Kinesin_motor_dom"/>
</dbReference>
<evidence type="ECO:0000256" key="11">
    <source>
        <dbReference type="RuleBase" id="RU000394"/>
    </source>
</evidence>
<evidence type="ECO:0000256" key="13">
    <source>
        <dbReference type="SAM" id="MobiDB-lite"/>
    </source>
</evidence>
<proteinExistence type="inferred from homology"/>
<evidence type="ECO:0000256" key="4">
    <source>
        <dbReference type="ARBA" id="ARBA00022701"/>
    </source>
</evidence>
<evidence type="ECO:0000256" key="6">
    <source>
        <dbReference type="ARBA" id="ARBA00022840"/>
    </source>
</evidence>
<dbReference type="InterPro" id="IPR027417">
    <property type="entry name" value="P-loop_NTPase"/>
</dbReference>
<dbReference type="InterPro" id="IPR036961">
    <property type="entry name" value="Kinesin_motor_dom_sf"/>
</dbReference>
<evidence type="ECO:0000256" key="8">
    <source>
        <dbReference type="ARBA" id="ARBA00023175"/>
    </source>
</evidence>
<comment type="subcellular location">
    <subcellularLocation>
        <location evidence="1">Cytoplasm</location>
        <location evidence="1">Cytoskeleton</location>
    </subcellularLocation>
</comment>
<dbReference type="GO" id="GO:0007018">
    <property type="term" value="P:microtubule-based movement"/>
    <property type="evidence" value="ECO:0007669"/>
    <property type="project" value="InterPro"/>
</dbReference>
<organism evidence="15 16">
    <name type="scientific">Ascodesmis nigricans</name>
    <dbReference type="NCBI Taxonomy" id="341454"/>
    <lineage>
        <taxon>Eukaryota</taxon>
        <taxon>Fungi</taxon>
        <taxon>Dikarya</taxon>
        <taxon>Ascomycota</taxon>
        <taxon>Pezizomycotina</taxon>
        <taxon>Pezizomycetes</taxon>
        <taxon>Pezizales</taxon>
        <taxon>Ascodesmidaceae</taxon>
        <taxon>Ascodesmis</taxon>
    </lineage>
</organism>
<evidence type="ECO:0000256" key="2">
    <source>
        <dbReference type="ARBA" id="ARBA00010899"/>
    </source>
</evidence>
<dbReference type="GO" id="GO:0005874">
    <property type="term" value="C:microtubule"/>
    <property type="evidence" value="ECO:0007669"/>
    <property type="project" value="UniProtKB-KW"/>
</dbReference>
<dbReference type="EMBL" id="ML220169">
    <property type="protein sequence ID" value="TGZ76677.1"/>
    <property type="molecule type" value="Genomic_DNA"/>
</dbReference>
<dbReference type="PROSITE" id="PS00411">
    <property type="entry name" value="KINESIN_MOTOR_1"/>
    <property type="match status" value="1"/>
</dbReference>
<feature type="domain" description="Kinesin motor" evidence="14">
    <location>
        <begin position="374"/>
        <end position="708"/>
    </location>
</feature>
<dbReference type="InterPro" id="IPR019821">
    <property type="entry name" value="Kinesin_motor_CS"/>
</dbReference>
<protein>
    <recommendedName>
        <fullName evidence="11">Kinesin-like protein</fullName>
    </recommendedName>
</protein>
<keyword evidence="9" id="KW-0206">Cytoskeleton</keyword>
<evidence type="ECO:0000256" key="10">
    <source>
        <dbReference type="PROSITE-ProRule" id="PRU00283"/>
    </source>
</evidence>
<dbReference type="InParanoid" id="A0A4S2MQP8"/>
<reference evidence="15 16" key="1">
    <citation type="submission" date="2019-04" db="EMBL/GenBank/DDBJ databases">
        <title>Comparative genomics and transcriptomics to analyze fruiting body development in filamentous ascomycetes.</title>
        <authorList>
            <consortium name="DOE Joint Genome Institute"/>
            <person name="Lutkenhaus R."/>
            <person name="Traeger S."/>
            <person name="Breuer J."/>
            <person name="Kuo A."/>
            <person name="Lipzen A."/>
            <person name="Pangilinan J."/>
            <person name="Dilworth D."/>
            <person name="Sandor L."/>
            <person name="Poggeler S."/>
            <person name="Barry K."/>
            <person name="Grigoriev I.V."/>
            <person name="Nowrousian M."/>
        </authorList>
    </citation>
    <scope>NUCLEOTIDE SEQUENCE [LARGE SCALE GENOMIC DNA]</scope>
    <source>
        <strain evidence="15 16">CBS 389.68</strain>
    </source>
</reference>
<dbReference type="FunFam" id="3.40.850.10:FF:000065">
    <property type="entry name" value="Kinesin-like protein"/>
    <property type="match status" value="1"/>
</dbReference>
<comment type="similarity">
    <text evidence="2">Belongs to the TRAFAC class myosin-kinesin ATPase superfamily. Kinesin family. KIN-14 subfamily.</text>
</comment>
<evidence type="ECO:0000256" key="12">
    <source>
        <dbReference type="SAM" id="Coils"/>
    </source>
</evidence>
<dbReference type="Proteomes" id="UP000298138">
    <property type="component" value="Unassembled WGS sequence"/>
</dbReference>
<keyword evidence="3" id="KW-0963">Cytoplasm</keyword>
<evidence type="ECO:0000256" key="7">
    <source>
        <dbReference type="ARBA" id="ARBA00023054"/>
    </source>
</evidence>
<feature type="coiled-coil region" evidence="12">
    <location>
        <begin position="267"/>
        <end position="374"/>
    </location>
</feature>
<evidence type="ECO:0000256" key="1">
    <source>
        <dbReference type="ARBA" id="ARBA00004245"/>
    </source>
</evidence>
<dbReference type="STRING" id="341454.A0A4S2MQP8"/>
<feature type="coiled-coil region" evidence="12">
    <location>
        <begin position="109"/>
        <end position="207"/>
    </location>
</feature>
<gene>
    <name evidence="15" type="ORF">EX30DRAFT_389429</name>
</gene>
<keyword evidence="16" id="KW-1185">Reference proteome</keyword>
<dbReference type="InterPro" id="IPR027640">
    <property type="entry name" value="Kinesin-like_fam"/>
</dbReference>
<dbReference type="GO" id="GO:0005524">
    <property type="term" value="F:ATP binding"/>
    <property type="evidence" value="ECO:0007669"/>
    <property type="project" value="UniProtKB-UniRule"/>
</dbReference>
<evidence type="ECO:0000259" key="14">
    <source>
        <dbReference type="PROSITE" id="PS50067"/>
    </source>
</evidence>
<keyword evidence="4 11" id="KW-0493">Microtubule</keyword>
<dbReference type="PANTHER" id="PTHR47972">
    <property type="entry name" value="KINESIN-LIKE PROTEIN KLP-3"/>
    <property type="match status" value="1"/>
</dbReference>